<dbReference type="SUPFAM" id="SSF46785">
    <property type="entry name" value="Winged helix' DNA-binding domain"/>
    <property type="match status" value="1"/>
</dbReference>
<dbReference type="OrthoDB" id="108771at2"/>
<evidence type="ECO:0000259" key="5">
    <source>
        <dbReference type="PROSITE" id="PS50931"/>
    </source>
</evidence>
<dbReference type="GO" id="GO:0003700">
    <property type="term" value="F:DNA-binding transcription factor activity"/>
    <property type="evidence" value="ECO:0007669"/>
    <property type="project" value="InterPro"/>
</dbReference>
<dbReference type="CDD" id="cd05466">
    <property type="entry name" value="PBP2_LTTR_substrate"/>
    <property type="match status" value="1"/>
</dbReference>
<dbReference type="SUPFAM" id="SSF53850">
    <property type="entry name" value="Periplasmic binding protein-like II"/>
    <property type="match status" value="1"/>
</dbReference>
<protein>
    <submittedName>
        <fullName evidence="6">DNA-binding transcriptional regulator, LysR family</fullName>
    </submittedName>
</protein>
<evidence type="ECO:0000313" key="7">
    <source>
        <dbReference type="Proteomes" id="UP000183469"/>
    </source>
</evidence>
<keyword evidence="2" id="KW-0805">Transcription regulation</keyword>
<keyword evidence="4" id="KW-0804">Transcription</keyword>
<evidence type="ECO:0000256" key="3">
    <source>
        <dbReference type="ARBA" id="ARBA00023125"/>
    </source>
</evidence>
<dbReference type="InterPro" id="IPR036388">
    <property type="entry name" value="WH-like_DNA-bd_sf"/>
</dbReference>
<proteinExistence type="inferred from homology"/>
<name>A0A1H3VF00_SELRU</name>
<dbReference type="Pfam" id="PF03466">
    <property type="entry name" value="LysR_substrate"/>
    <property type="match status" value="1"/>
</dbReference>
<reference evidence="6 7" key="1">
    <citation type="submission" date="2016-10" db="EMBL/GenBank/DDBJ databases">
        <authorList>
            <person name="de Groot N.N."/>
        </authorList>
    </citation>
    <scope>NUCLEOTIDE SEQUENCE [LARGE SCALE GENOMIC DNA]</scope>
    <source>
        <strain evidence="6 7">DSM 2872</strain>
    </source>
</reference>
<evidence type="ECO:0000313" key="6">
    <source>
        <dbReference type="EMBL" id="SDZ73300.1"/>
    </source>
</evidence>
<gene>
    <name evidence="6" type="ORF">SAMN05660648_00143</name>
</gene>
<dbReference type="RefSeq" id="WP_074670211.1">
    <property type="nucleotide sequence ID" value="NZ_FNQG01000002.1"/>
</dbReference>
<evidence type="ECO:0000256" key="4">
    <source>
        <dbReference type="ARBA" id="ARBA00023163"/>
    </source>
</evidence>
<dbReference type="Gene3D" id="3.40.190.290">
    <property type="match status" value="1"/>
</dbReference>
<dbReference type="InterPro" id="IPR005119">
    <property type="entry name" value="LysR_subst-bd"/>
</dbReference>
<dbReference type="Gene3D" id="1.10.10.10">
    <property type="entry name" value="Winged helix-like DNA-binding domain superfamily/Winged helix DNA-binding domain"/>
    <property type="match status" value="1"/>
</dbReference>
<dbReference type="Proteomes" id="UP000183469">
    <property type="component" value="Unassembled WGS sequence"/>
</dbReference>
<dbReference type="PANTHER" id="PTHR30346">
    <property type="entry name" value="TRANSCRIPTIONAL DUAL REGULATOR HCAR-RELATED"/>
    <property type="match status" value="1"/>
</dbReference>
<dbReference type="EMBL" id="FNQG01000002">
    <property type="protein sequence ID" value="SDZ73300.1"/>
    <property type="molecule type" value="Genomic_DNA"/>
</dbReference>
<evidence type="ECO:0000256" key="1">
    <source>
        <dbReference type="ARBA" id="ARBA00009437"/>
    </source>
</evidence>
<organism evidence="6 7">
    <name type="scientific">Selenomonas ruminantium</name>
    <dbReference type="NCBI Taxonomy" id="971"/>
    <lineage>
        <taxon>Bacteria</taxon>
        <taxon>Bacillati</taxon>
        <taxon>Bacillota</taxon>
        <taxon>Negativicutes</taxon>
        <taxon>Selenomonadales</taxon>
        <taxon>Selenomonadaceae</taxon>
        <taxon>Selenomonas</taxon>
    </lineage>
</organism>
<dbReference type="GO" id="GO:0032993">
    <property type="term" value="C:protein-DNA complex"/>
    <property type="evidence" value="ECO:0007669"/>
    <property type="project" value="TreeGrafter"/>
</dbReference>
<dbReference type="InterPro" id="IPR036390">
    <property type="entry name" value="WH_DNA-bd_sf"/>
</dbReference>
<feature type="domain" description="HTH lysR-type" evidence="5">
    <location>
        <begin position="1"/>
        <end position="58"/>
    </location>
</feature>
<comment type="similarity">
    <text evidence="1">Belongs to the LysR transcriptional regulatory family.</text>
</comment>
<dbReference type="PROSITE" id="PS50931">
    <property type="entry name" value="HTH_LYSR"/>
    <property type="match status" value="1"/>
</dbReference>
<dbReference type="PANTHER" id="PTHR30346:SF28">
    <property type="entry name" value="HTH-TYPE TRANSCRIPTIONAL REGULATOR CYNR"/>
    <property type="match status" value="1"/>
</dbReference>
<dbReference type="PRINTS" id="PR00039">
    <property type="entry name" value="HTHLYSR"/>
</dbReference>
<dbReference type="Pfam" id="PF00126">
    <property type="entry name" value="HTH_1"/>
    <property type="match status" value="1"/>
</dbReference>
<keyword evidence="3 6" id="KW-0238">DNA-binding</keyword>
<dbReference type="InterPro" id="IPR000847">
    <property type="entry name" value="LysR_HTH_N"/>
</dbReference>
<evidence type="ECO:0000256" key="2">
    <source>
        <dbReference type="ARBA" id="ARBA00023015"/>
    </source>
</evidence>
<dbReference type="GO" id="GO:0003677">
    <property type="term" value="F:DNA binding"/>
    <property type="evidence" value="ECO:0007669"/>
    <property type="project" value="UniProtKB-KW"/>
</dbReference>
<dbReference type="AlphaFoldDB" id="A0A1H3VF00"/>
<accession>A0A1H3VF00</accession>
<sequence>MNTKQMEYILELAQVLNFNRAAENLFISQPTLTYQIKAVENEIGFALFERSGKGAMLTPAGAQFVGTLRTLYGQLKDAIEQGQNFSAKYAESIRISLPIRSAIYFLPQVIAQFSRSFPTVNVIPSFDWQHGQEAFLQGEQDVTFAMEYTMKRVPDVTCHHLFDSHIYLITEKNDALTKKPLVTPSDLKGRTLMVGGGSPPALRALQQRMISEIHVDYFNSPDHDNTLTNVAAHKGVCLAPGFLNDHNGEFAWIDFDSNVVIPCGVYTHKNDKRQSLHAFIELLQHFYRDQPDFKV</sequence>